<dbReference type="EMBL" id="DQTV01000030">
    <property type="protein sequence ID" value="HIP56703.1"/>
    <property type="molecule type" value="Genomic_DNA"/>
</dbReference>
<evidence type="ECO:0000313" key="3">
    <source>
        <dbReference type="EMBL" id="HIP56703.1"/>
    </source>
</evidence>
<dbReference type="GO" id="GO:0016301">
    <property type="term" value="F:kinase activity"/>
    <property type="evidence" value="ECO:0007669"/>
    <property type="project" value="UniProtKB-KW"/>
</dbReference>
<dbReference type="Gene3D" id="3.30.450.380">
    <property type="match status" value="1"/>
</dbReference>
<proteinExistence type="inferred from homology"/>
<dbReference type="PANTHER" id="PTHR30486:SF6">
    <property type="entry name" value="TYPE IV PILUS RETRACTATION ATPASE PILT"/>
    <property type="match status" value="1"/>
</dbReference>
<dbReference type="GO" id="GO:0016887">
    <property type="term" value="F:ATP hydrolysis activity"/>
    <property type="evidence" value="ECO:0007669"/>
    <property type="project" value="InterPro"/>
</dbReference>
<dbReference type="PANTHER" id="PTHR30486">
    <property type="entry name" value="TWITCHING MOTILITY PROTEIN PILT"/>
    <property type="match status" value="1"/>
</dbReference>
<dbReference type="InterPro" id="IPR050921">
    <property type="entry name" value="T4SS_GSP_E_ATPase"/>
</dbReference>
<dbReference type="Pfam" id="PF00437">
    <property type="entry name" value="T2SSE"/>
    <property type="match status" value="1"/>
</dbReference>
<comment type="similarity">
    <text evidence="1">Belongs to the GSP E family.</text>
</comment>
<dbReference type="InterPro" id="IPR001482">
    <property type="entry name" value="T2SS/T4SS_dom"/>
</dbReference>
<dbReference type="Gene3D" id="3.40.50.300">
    <property type="entry name" value="P-loop containing nucleotide triphosphate hydrolases"/>
    <property type="match status" value="1"/>
</dbReference>
<name>A0A832YX11_9CREN</name>
<organism evidence="3 4">
    <name type="scientific">Ignisphaera aggregans</name>
    <dbReference type="NCBI Taxonomy" id="334771"/>
    <lineage>
        <taxon>Archaea</taxon>
        <taxon>Thermoproteota</taxon>
        <taxon>Thermoprotei</taxon>
        <taxon>Desulfurococcales</taxon>
        <taxon>Desulfurococcaceae</taxon>
        <taxon>Ignisphaera</taxon>
    </lineage>
</organism>
<comment type="caution">
    <text evidence="3">The sequence shown here is derived from an EMBL/GenBank/DDBJ whole genome shotgun (WGS) entry which is preliminary data.</text>
</comment>
<protein>
    <submittedName>
        <fullName evidence="3">Protein kinase</fullName>
    </submittedName>
</protein>
<dbReference type="SUPFAM" id="SSF52540">
    <property type="entry name" value="P-loop containing nucleoside triphosphate hydrolases"/>
    <property type="match status" value="1"/>
</dbReference>
<sequence length="516" mass="59613">MLRRRKRFEHPLLRRLGIELKRLHRGLAPQHVIEGGALLKRYSVGLATVYVYEYEGRGYYVVEEPELSEVEQEAYYQALELLYFSAKFRPESDPREAIESALHVLSKRFGKSINIENLRYYLYRDALGYRVLDVIMRDPLIEDISVEGVDRPVRVFHRDFSYLDWLVTNIVFRDESELDSIAALLAHKARRHVSTAFPIVEGTLPEKHRLALTYSYEVSPFGTGFTIRKFREEPLTIAHLIKFGTISPLMASYWWLLLEFKGSVFIVGAMASGKTTLLNALLSMLPPNWKIVTIEDVPELRLPHVGWRPLVARHVYRVEGSRSMEITLFDLVKLALRERADFIAVGEIRGEEAYVFMQALATGHGGACTFHGDSVESMVMRLTTPPINVPIGFLPLISSVAITRYIKIPNRKPVRRVVAVHEIIDAREPREVEYLTVFRWDIEEDKHYPQDAEELVKSSYKLRKLSEIVGWDSTTLVRELEERAALLSRLVAENKISYSDVSREILLFYRRKYGKL</sequence>
<evidence type="ECO:0000259" key="2">
    <source>
        <dbReference type="Pfam" id="PF00437"/>
    </source>
</evidence>
<evidence type="ECO:0000313" key="4">
    <source>
        <dbReference type="Proteomes" id="UP000605805"/>
    </source>
</evidence>
<gene>
    <name evidence="3" type="ORF">EYH02_01320</name>
</gene>
<keyword evidence="3" id="KW-0418">Kinase</keyword>
<dbReference type="Proteomes" id="UP000605805">
    <property type="component" value="Unassembled WGS sequence"/>
</dbReference>
<dbReference type="CDD" id="cd01130">
    <property type="entry name" value="VirB11-like_ATPase"/>
    <property type="match status" value="1"/>
</dbReference>
<accession>A0A832YX11</accession>
<reference evidence="3" key="1">
    <citation type="journal article" date="2020" name="ISME J.">
        <title>Gammaproteobacteria mediating utilization of methyl-, sulfur- and petroleum organic compounds in deep ocean hydrothermal plumes.</title>
        <authorList>
            <person name="Zhou Z."/>
            <person name="Liu Y."/>
            <person name="Pan J."/>
            <person name="Cron B.R."/>
            <person name="Toner B.M."/>
            <person name="Anantharaman K."/>
            <person name="Breier J.A."/>
            <person name="Dick G.J."/>
            <person name="Li M."/>
        </authorList>
    </citation>
    <scope>NUCLEOTIDE SEQUENCE</scope>
    <source>
        <strain evidence="3">SZUA-1435</strain>
    </source>
</reference>
<feature type="domain" description="Bacterial type II secretion system protein E" evidence="2">
    <location>
        <begin position="169"/>
        <end position="383"/>
    </location>
</feature>
<dbReference type="InterPro" id="IPR027417">
    <property type="entry name" value="P-loop_NTPase"/>
</dbReference>
<evidence type="ECO:0000256" key="1">
    <source>
        <dbReference type="ARBA" id="ARBA00006611"/>
    </source>
</evidence>
<dbReference type="AlphaFoldDB" id="A0A832YX11"/>
<keyword evidence="3" id="KW-0808">Transferase</keyword>